<reference evidence="9" key="1">
    <citation type="submission" date="2011-02" db="EMBL/GenBank/DDBJ databases">
        <title>Complete sequence of Methanobacterium sp. AL-21.</title>
        <authorList>
            <consortium name="US DOE Joint Genome Institute"/>
            <person name="Lucas S."/>
            <person name="Copeland A."/>
            <person name="Lapidus A."/>
            <person name="Cheng J.-F."/>
            <person name="Goodwin L."/>
            <person name="Pitluck S."/>
            <person name="Chertkov O."/>
            <person name="Detter J.C."/>
            <person name="Han C."/>
            <person name="Tapia R."/>
            <person name="Land M."/>
            <person name="Hauser L."/>
            <person name="Kyrpides N."/>
            <person name="Ivanova N."/>
            <person name="Mikhailova N."/>
            <person name="Pagani I."/>
            <person name="Cadillo-Quiroz H."/>
            <person name="Imachi H."/>
            <person name="Zinder S."/>
            <person name="Liu W."/>
            <person name="Woyke T."/>
        </authorList>
    </citation>
    <scope>NUCLEOTIDE SEQUENCE [LARGE SCALE GENOMIC DNA]</scope>
    <source>
        <strain evidence="9">AL-21</strain>
    </source>
</reference>
<feature type="transmembrane region" description="Helical" evidence="7">
    <location>
        <begin position="239"/>
        <end position="264"/>
    </location>
</feature>
<dbReference type="EMBL" id="CP002551">
    <property type="protein sequence ID" value="ADZ10547.1"/>
    <property type="molecule type" value="Genomic_DNA"/>
</dbReference>
<dbReference type="STRING" id="877455.Metbo_2334"/>
<dbReference type="Proteomes" id="UP000007490">
    <property type="component" value="Chromosome"/>
</dbReference>
<keyword evidence="6 7" id="KW-0472">Membrane</keyword>
<evidence type="ECO:0000256" key="3">
    <source>
        <dbReference type="ARBA" id="ARBA00022475"/>
    </source>
</evidence>
<keyword evidence="4 7" id="KW-0812">Transmembrane</keyword>
<dbReference type="GO" id="GO:0005886">
    <property type="term" value="C:plasma membrane"/>
    <property type="evidence" value="ECO:0007669"/>
    <property type="project" value="UniProtKB-SubCell"/>
</dbReference>
<dbReference type="InterPro" id="IPR022791">
    <property type="entry name" value="L-PG_synthase/AglD"/>
</dbReference>
<dbReference type="Pfam" id="PF03706">
    <property type="entry name" value="LPG_synthase_TM"/>
    <property type="match status" value="1"/>
</dbReference>
<feature type="transmembrane region" description="Helical" evidence="7">
    <location>
        <begin position="270"/>
        <end position="289"/>
    </location>
</feature>
<feature type="transmembrane region" description="Helical" evidence="7">
    <location>
        <begin position="326"/>
        <end position="345"/>
    </location>
</feature>
<evidence type="ECO:0000256" key="7">
    <source>
        <dbReference type="SAM" id="Phobius"/>
    </source>
</evidence>
<dbReference type="PANTHER" id="PTHR39087">
    <property type="entry name" value="UPF0104 MEMBRANE PROTEIN MJ1595"/>
    <property type="match status" value="1"/>
</dbReference>
<name>F0T640_METLA</name>
<proteinExistence type="inferred from homology"/>
<keyword evidence="9" id="KW-1185">Reference proteome</keyword>
<dbReference type="OrthoDB" id="15513at2157"/>
<dbReference type="KEGG" id="mel:Metbo_2334"/>
<feature type="transmembrane region" description="Helical" evidence="7">
    <location>
        <begin position="135"/>
        <end position="154"/>
    </location>
</feature>
<comment type="subcellular location">
    <subcellularLocation>
        <location evidence="1">Cell membrane</location>
        <topology evidence="1">Multi-pass membrane protein</topology>
    </subcellularLocation>
</comment>
<dbReference type="HOGENOM" id="CLU_048072_1_1_2"/>
<dbReference type="GeneID" id="10278800"/>
<feature type="transmembrane region" description="Helical" evidence="7">
    <location>
        <begin position="160"/>
        <end position="181"/>
    </location>
</feature>
<feature type="transmembrane region" description="Helical" evidence="7">
    <location>
        <begin position="301"/>
        <end position="320"/>
    </location>
</feature>
<evidence type="ECO:0000256" key="2">
    <source>
        <dbReference type="ARBA" id="ARBA00011061"/>
    </source>
</evidence>
<evidence type="ECO:0000313" key="9">
    <source>
        <dbReference type="Proteomes" id="UP000007490"/>
    </source>
</evidence>
<dbReference type="PANTHER" id="PTHR39087:SF2">
    <property type="entry name" value="UPF0104 MEMBRANE PROTEIN MJ1595"/>
    <property type="match status" value="1"/>
</dbReference>
<keyword evidence="5 7" id="KW-1133">Transmembrane helix</keyword>
<evidence type="ECO:0000256" key="6">
    <source>
        <dbReference type="ARBA" id="ARBA00023136"/>
    </source>
</evidence>
<evidence type="ECO:0000256" key="5">
    <source>
        <dbReference type="ARBA" id="ARBA00022989"/>
    </source>
</evidence>
<evidence type="ECO:0000313" key="8">
    <source>
        <dbReference type="EMBL" id="ADZ10547.1"/>
    </source>
</evidence>
<keyword evidence="3" id="KW-1003">Cell membrane</keyword>
<feature type="transmembrane region" description="Helical" evidence="7">
    <location>
        <begin position="47"/>
        <end position="65"/>
    </location>
</feature>
<gene>
    <name evidence="8" type="ordered locus">Metbo_2334</name>
</gene>
<dbReference type="AlphaFoldDB" id="F0T640"/>
<sequence length="353" mass="39133">MQTTSEFIHEHKWGILIAIIIGILIIFIVSVAVGLQDIINVLKDANLQIIAIAMLLEIVLICMWTERWSLILKVIDKSPGFSKLFVMMFASLFGNNITPGAAGGEPMRAYLLSKFENISFDLAFVSASADRVFEFFPFVLVSAFAIYMISTWHIGFWSTIFISLLIIVTMAFFGLLIYVGVKREIAERIILSIARSIFPYALKITKKETTFSAVSEQIQYYVERFSTGFATVLQDHKMFVLGLSISFLMWGTDMLRMYLCFAAVGSSPPIIPMIIIYTIAILITILPTIPGALGLREVTMVGLFLVVGVPADVVIAASLIDRVVSYLMPTGVGIIATAYYGKLLAKKDRSSSN</sequence>
<dbReference type="NCBIfam" id="TIGR00374">
    <property type="entry name" value="flippase-like domain"/>
    <property type="match status" value="1"/>
</dbReference>
<comment type="similarity">
    <text evidence="2">Belongs to the UPF0104 family.</text>
</comment>
<accession>F0T640</accession>
<feature type="transmembrane region" description="Helical" evidence="7">
    <location>
        <begin position="12"/>
        <end position="35"/>
    </location>
</feature>
<organism evidence="8 9">
    <name type="scientific">Methanobacterium lacus (strain AL-21)</name>
    <dbReference type="NCBI Taxonomy" id="877455"/>
    <lineage>
        <taxon>Archaea</taxon>
        <taxon>Methanobacteriati</taxon>
        <taxon>Methanobacteriota</taxon>
        <taxon>Methanomada group</taxon>
        <taxon>Methanobacteria</taxon>
        <taxon>Methanobacteriales</taxon>
        <taxon>Methanobacteriaceae</taxon>
        <taxon>Methanobacterium</taxon>
    </lineage>
</organism>
<dbReference type="RefSeq" id="WP_013645898.1">
    <property type="nucleotide sequence ID" value="NC_015216.1"/>
</dbReference>
<evidence type="ECO:0000256" key="4">
    <source>
        <dbReference type="ARBA" id="ARBA00022692"/>
    </source>
</evidence>
<dbReference type="eggNOG" id="arCOG00899">
    <property type="taxonomic scope" value="Archaea"/>
</dbReference>
<reference evidence="8 9" key="2">
    <citation type="journal article" date="2014" name="Int. J. Syst. Evol. Microbiol.">
        <title>Methanobacterium paludis sp. nov. and a novel strain of Methanobacterium lacus isolated from northern peatlands.</title>
        <authorList>
            <person name="Cadillo-Quiroz H."/>
            <person name="Brauer S.L."/>
            <person name="Goodson N."/>
            <person name="Yavitt J.B."/>
            <person name="Zinder S.H."/>
        </authorList>
    </citation>
    <scope>NUCLEOTIDE SEQUENCE [LARGE SCALE GENOMIC DNA]</scope>
    <source>
        <strain evidence="8 9">AL-21</strain>
    </source>
</reference>
<evidence type="ECO:0000256" key="1">
    <source>
        <dbReference type="ARBA" id="ARBA00004651"/>
    </source>
</evidence>
<protein>
    <submittedName>
        <fullName evidence="8">Lysylphosphatidylglycerol synthetase/UPF0104</fullName>
    </submittedName>
</protein>